<dbReference type="PANTHER" id="PTHR21310">
    <property type="entry name" value="AMINOGLYCOSIDE PHOSPHOTRANSFERASE-RELATED-RELATED"/>
    <property type="match status" value="1"/>
</dbReference>
<proteinExistence type="predicted"/>
<dbReference type="GeneID" id="80888943"/>
<dbReference type="RefSeq" id="XP_056050189.1">
    <property type="nucleotide sequence ID" value="XM_056193120.1"/>
</dbReference>
<gene>
    <name evidence="2" type="ORF">LMH87_001784</name>
</gene>
<dbReference type="InterPro" id="IPR002575">
    <property type="entry name" value="Aminoglycoside_PTrfase"/>
</dbReference>
<dbReference type="InterPro" id="IPR051678">
    <property type="entry name" value="AGP_Transferase"/>
</dbReference>
<reference evidence="2" key="1">
    <citation type="journal article" date="2023" name="Access Microbiol">
        <title>De-novo genome assembly for Akanthomyces muscarius, a biocontrol agent of insect agricultural pests.</title>
        <authorList>
            <person name="Erdos Z."/>
            <person name="Studholme D.J."/>
            <person name="Raymond B."/>
            <person name="Sharma M."/>
        </authorList>
    </citation>
    <scope>NUCLEOTIDE SEQUENCE</scope>
    <source>
        <strain evidence="2">Ve6</strain>
    </source>
</reference>
<dbReference type="Gene3D" id="3.30.200.20">
    <property type="entry name" value="Phosphorylase Kinase, domain 1"/>
    <property type="match status" value="1"/>
</dbReference>
<accession>A0A9W8UJ09</accession>
<organism evidence="2 3">
    <name type="scientific">Akanthomyces muscarius</name>
    <name type="common">Entomopathogenic fungus</name>
    <name type="synonym">Lecanicillium muscarium</name>
    <dbReference type="NCBI Taxonomy" id="2231603"/>
    <lineage>
        <taxon>Eukaryota</taxon>
        <taxon>Fungi</taxon>
        <taxon>Dikarya</taxon>
        <taxon>Ascomycota</taxon>
        <taxon>Pezizomycotina</taxon>
        <taxon>Sordariomycetes</taxon>
        <taxon>Hypocreomycetidae</taxon>
        <taxon>Hypocreales</taxon>
        <taxon>Cordycipitaceae</taxon>
        <taxon>Akanthomyces</taxon>
    </lineage>
</organism>
<protein>
    <recommendedName>
        <fullName evidence="1">Aminoglycoside phosphotransferase domain-containing protein</fullName>
    </recommendedName>
</protein>
<dbReference type="KEGG" id="amus:LMH87_001784"/>
<keyword evidence="3" id="KW-1185">Reference proteome</keyword>
<evidence type="ECO:0000313" key="2">
    <source>
        <dbReference type="EMBL" id="KAJ4147248.1"/>
    </source>
</evidence>
<name>A0A9W8UJ09_AKAMU</name>
<dbReference type="AlphaFoldDB" id="A0A9W8UJ09"/>
<dbReference type="SUPFAM" id="SSF56112">
    <property type="entry name" value="Protein kinase-like (PK-like)"/>
    <property type="match status" value="1"/>
</dbReference>
<dbReference type="EMBL" id="JAJHUN010000010">
    <property type="protein sequence ID" value="KAJ4147248.1"/>
    <property type="molecule type" value="Genomic_DNA"/>
</dbReference>
<feature type="domain" description="Aminoglycoside phosphotransferase" evidence="1">
    <location>
        <begin position="66"/>
        <end position="321"/>
    </location>
</feature>
<dbReference type="Proteomes" id="UP001144673">
    <property type="component" value="Chromosome 3"/>
</dbReference>
<dbReference type="PANTHER" id="PTHR21310:SF37">
    <property type="entry name" value="AMINOGLYCOSIDE PHOSPHOTRANSFERASE DOMAIN-CONTAINING PROTEIN"/>
    <property type="match status" value="1"/>
</dbReference>
<sequence>MAMRGDDVAWEESDRIERVWRHSLFEESTLRDVGRFIAKHRQGVPTELCEPKAGGFNALFRMKFIDGGSAVIRFMKPGSTMFPEEKIKQEVATMRFIQNNTAIPVPFVHHWGTREESPLNIGPFIIMEYMKHDIDIIEALNTPGRTRDERPILNPDVDGALLKNLYGQVAKILLQLSKVELPRIGALEGTEEWTWEVTRRPLSLPMNELVRVGTLPQQKLPTAPFSSSSAYFQSLAALHIDHLAAQRNDAVDSKADCERKYAARHLFHKLSREKRLFSSEHDKGPFKLWCDDLRPSNILLDANYQIVAVIDWEFSYAAPNEFTFAPPWWLLLEQPEYGKDGLDDWAEAYKARLPVFLEAMTEAEDDYIASGKLQEDQRLSGKMRESWASGDFWTVYAAWKSFAFDSVYRKELDSRFFGLVVATCDSEDVWKERLGLLDQQTQSAMESFVERKMLETETRVLAWDPD</sequence>
<comment type="caution">
    <text evidence="2">The sequence shown here is derived from an EMBL/GenBank/DDBJ whole genome shotgun (WGS) entry which is preliminary data.</text>
</comment>
<evidence type="ECO:0000313" key="3">
    <source>
        <dbReference type="Proteomes" id="UP001144673"/>
    </source>
</evidence>
<dbReference type="InterPro" id="IPR011009">
    <property type="entry name" value="Kinase-like_dom_sf"/>
</dbReference>
<evidence type="ECO:0000259" key="1">
    <source>
        <dbReference type="Pfam" id="PF01636"/>
    </source>
</evidence>
<dbReference type="Pfam" id="PF01636">
    <property type="entry name" value="APH"/>
    <property type="match status" value="1"/>
</dbReference>